<evidence type="ECO:0000313" key="7">
    <source>
        <dbReference type="EMBL" id="KAJ7365238.1"/>
    </source>
</evidence>
<dbReference type="GO" id="GO:0030178">
    <property type="term" value="P:negative regulation of Wnt signaling pathway"/>
    <property type="evidence" value="ECO:0007669"/>
    <property type="project" value="TreeGrafter"/>
</dbReference>
<evidence type="ECO:0000256" key="4">
    <source>
        <dbReference type="ARBA" id="ARBA00047388"/>
    </source>
</evidence>
<evidence type="ECO:0000256" key="3">
    <source>
        <dbReference type="ARBA" id="ARBA00026178"/>
    </source>
</evidence>
<evidence type="ECO:0000313" key="8">
    <source>
        <dbReference type="Proteomes" id="UP001163046"/>
    </source>
</evidence>
<dbReference type="GO" id="GO:0005634">
    <property type="term" value="C:nucleus"/>
    <property type="evidence" value="ECO:0007669"/>
    <property type="project" value="TreeGrafter"/>
</dbReference>
<dbReference type="SUPFAM" id="SSF52833">
    <property type="entry name" value="Thioredoxin-like"/>
    <property type="match status" value="2"/>
</dbReference>
<comment type="caution">
    <text evidence="7">The sequence shown here is derived from an EMBL/GenBank/DDBJ whole genome shotgun (WGS) entry which is preliminary data.</text>
</comment>
<comment type="similarity">
    <text evidence="2">Belongs to the nucleoredoxin family.</text>
</comment>
<gene>
    <name evidence="7" type="ORF">OS493_005333</name>
</gene>
<dbReference type="GO" id="GO:0031397">
    <property type="term" value="P:negative regulation of protein ubiquitination"/>
    <property type="evidence" value="ECO:0007669"/>
    <property type="project" value="TreeGrafter"/>
</dbReference>
<dbReference type="InterPro" id="IPR045870">
    <property type="entry name" value="TryX_NRX_thioredoxin_dom"/>
</dbReference>
<dbReference type="CDD" id="cd03009">
    <property type="entry name" value="TryX_like_TryX_NRX"/>
    <property type="match status" value="1"/>
</dbReference>
<reference evidence="7" key="1">
    <citation type="submission" date="2023-01" db="EMBL/GenBank/DDBJ databases">
        <title>Genome assembly of the deep-sea coral Lophelia pertusa.</title>
        <authorList>
            <person name="Herrera S."/>
            <person name="Cordes E."/>
        </authorList>
    </citation>
    <scope>NUCLEOTIDE SEQUENCE</scope>
    <source>
        <strain evidence="7">USNM1676648</strain>
        <tissue evidence="7">Polyp</tissue>
    </source>
</reference>
<organism evidence="7 8">
    <name type="scientific">Desmophyllum pertusum</name>
    <dbReference type="NCBI Taxonomy" id="174260"/>
    <lineage>
        <taxon>Eukaryota</taxon>
        <taxon>Metazoa</taxon>
        <taxon>Cnidaria</taxon>
        <taxon>Anthozoa</taxon>
        <taxon>Hexacorallia</taxon>
        <taxon>Scleractinia</taxon>
        <taxon>Caryophylliina</taxon>
        <taxon>Caryophylliidae</taxon>
        <taxon>Desmophyllum</taxon>
    </lineage>
</organism>
<dbReference type="InterPro" id="IPR012336">
    <property type="entry name" value="Thioredoxin-like_fold"/>
</dbReference>
<dbReference type="GO" id="GO:0004791">
    <property type="term" value="F:thioredoxin-disulfide reductase (NADPH) activity"/>
    <property type="evidence" value="ECO:0007669"/>
    <property type="project" value="InterPro"/>
</dbReference>
<dbReference type="EMBL" id="MU827303">
    <property type="protein sequence ID" value="KAJ7365238.1"/>
    <property type="molecule type" value="Genomic_DNA"/>
</dbReference>
<keyword evidence="8" id="KW-1185">Reference proteome</keyword>
<dbReference type="InterPro" id="IPR013766">
    <property type="entry name" value="Thioredoxin_domain"/>
</dbReference>
<protein>
    <recommendedName>
        <fullName evidence="3">Nucleoredoxin</fullName>
        <ecNumber evidence="1">1.8.1.8</ecNumber>
    </recommendedName>
</protein>
<evidence type="ECO:0000256" key="2">
    <source>
        <dbReference type="ARBA" id="ARBA00025782"/>
    </source>
</evidence>
<evidence type="ECO:0000256" key="1">
    <source>
        <dbReference type="ARBA" id="ARBA00012612"/>
    </source>
</evidence>
<dbReference type="EC" id="1.8.1.8" evidence="1"/>
<dbReference type="Proteomes" id="UP001163046">
    <property type="component" value="Unassembled WGS sequence"/>
</dbReference>
<dbReference type="PANTHER" id="PTHR46472:SF1">
    <property type="entry name" value="NUCLEOREDOXIN"/>
    <property type="match status" value="1"/>
</dbReference>
<dbReference type="AlphaFoldDB" id="A0A9W9YS70"/>
<proteinExistence type="inferred from homology"/>
<dbReference type="PROSITE" id="PS51352">
    <property type="entry name" value="THIOREDOXIN_2"/>
    <property type="match status" value="1"/>
</dbReference>
<accession>A0A9W9YS70</accession>
<name>A0A9W9YS70_9CNID</name>
<feature type="domain" description="Thioredoxin" evidence="6">
    <location>
        <begin position="28"/>
        <end position="195"/>
    </location>
</feature>
<evidence type="ECO:0000256" key="5">
    <source>
        <dbReference type="ARBA" id="ARBA00047804"/>
    </source>
</evidence>
<dbReference type="OrthoDB" id="189920at2759"/>
<dbReference type="InterPro" id="IPR036249">
    <property type="entry name" value="Thioredoxin-like_sf"/>
</dbReference>
<dbReference type="Pfam" id="PF13905">
    <property type="entry name" value="Thioredoxin_8"/>
    <property type="match status" value="1"/>
</dbReference>
<comment type="catalytic activity">
    <reaction evidence="5">
        <text>[protein]-dithiol + NADP(+) = [protein]-disulfide + NADPH + H(+)</text>
        <dbReference type="Rhea" id="RHEA:18753"/>
        <dbReference type="Rhea" id="RHEA-COMP:10593"/>
        <dbReference type="Rhea" id="RHEA-COMP:10594"/>
        <dbReference type="ChEBI" id="CHEBI:15378"/>
        <dbReference type="ChEBI" id="CHEBI:29950"/>
        <dbReference type="ChEBI" id="CHEBI:50058"/>
        <dbReference type="ChEBI" id="CHEBI:57783"/>
        <dbReference type="ChEBI" id="CHEBI:58349"/>
        <dbReference type="EC" id="1.8.1.8"/>
    </reaction>
</comment>
<evidence type="ECO:0000259" key="6">
    <source>
        <dbReference type="PROSITE" id="PS51352"/>
    </source>
</evidence>
<dbReference type="PANTHER" id="PTHR46472">
    <property type="entry name" value="NUCLEOREDOXIN"/>
    <property type="match status" value="1"/>
</dbReference>
<sequence length="250" mass="28178">MTPGRGATSAVSLRQKELQQVCKDSLNSSAKTQLQDIIMAEFFKGLLGDKLQGKNGAIDTHSISGEGKTVGIYFSAHWCPPCRGFTPKLVEFYKKLHSDKKLEIVFVSSDKSDKECEEYYKEMPWLVLPYADRERKDSISKKYKVSGIPTLVLLDGKDGKVITKDARAMLLDDLPGENFPWRPKGIKDILKDVKLVNNKKEEKSFDDLAGKVIGFYFSAHWCPPCKGFTPKLAETYNKIVNKESLLKSFL</sequence>
<dbReference type="Gene3D" id="3.40.30.10">
    <property type="entry name" value="Glutaredoxin"/>
    <property type="match status" value="2"/>
</dbReference>
<comment type="catalytic activity">
    <reaction evidence="4">
        <text>[protein]-dithiol + NAD(+) = [protein]-disulfide + NADH + H(+)</text>
        <dbReference type="Rhea" id="RHEA:18749"/>
        <dbReference type="Rhea" id="RHEA-COMP:10593"/>
        <dbReference type="Rhea" id="RHEA-COMP:10594"/>
        <dbReference type="ChEBI" id="CHEBI:15378"/>
        <dbReference type="ChEBI" id="CHEBI:29950"/>
        <dbReference type="ChEBI" id="CHEBI:50058"/>
        <dbReference type="ChEBI" id="CHEBI:57540"/>
        <dbReference type="ChEBI" id="CHEBI:57945"/>
        <dbReference type="EC" id="1.8.1.8"/>
    </reaction>
</comment>